<dbReference type="EMBL" id="CP029822">
    <property type="protein sequence ID" value="AZS50319.1"/>
    <property type="molecule type" value="Genomic_DNA"/>
</dbReference>
<dbReference type="GO" id="GO:0046872">
    <property type="term" value="F:metal ion binding"/>
    <property type="evidence" value="ECO:0007669"/>
    <property type="project" value="UniProtKB-KW"/>
</dbReference>
<protein>
    <submittedName>
        <fullName evidence="11">Glycyl-radical enzyme activating protein</fullName>
    </submittedName>
</protein>
<dbReference type="SUPFAM" id="SSF102114">
    <property type="entry name" value="Radical SAM enzymes"/>
    <property type="match status" value="1"/>
</dbReference>
<feature type="domain" description="4Fe-4S ferredoxin-type" evidence="9">
    <location>
        <begin position="79"/>
        <end position="108"/>
    </location>
</feature>
<keyword evidence="4" id="KW-0949">S-adenosyl-L-methionine</keyword>
<comment type="similarity">
    <text evidence="2">Belongs to the organic radical-activating enzymes family.</text>
</comment>
<dbReference type="AlphaFoldDB" id="A0A3S9XD39"/>
<evidence type="ECO:0000256" key="8">
    <source>
        <dbReference type="ARBA" id="ARBA00023014"/>
    </source>
</evidence>
<dbReference type="SFLD" id="SFLDG01118">
    <property type="entry name" value="activating_enzymes__group_2"/>
    <property type="match status" value="1"/>
</dbReference>
<comment type="cofactor">
    <cofactor evidence="1">
        <name>[4Fe-4S] cluster</name>
        <dbReference type="ChEBI" id="CHEBI:49883"/>
    </cofactor>
</comment>
<gene>
    <name evidence="11" type="ORF">DM558_05820</name>
</gene>
<keyword evidence="12" id="KW-1185">Reference proteome</keyword>
<keyword evidence="5" id="KW-0479">Metal-binding</keyword>
<dbReference type="SFLD" id="SFLDS00029">
    <property type="entry name" value="Radical_SAM"/>
    <property type="match status" value="1"/>
</dbReference>
<keyword evidence="6" id="KW-0560">Oxidoreductase</keyword>
<accession>A0A3S9XD39</accession>
<dbReference type="PIRSF" id="PIRSF000371">
    <property type="entry name" value="PFL_act_enz"/>
    <property type="match status" value="1"/>
</dbReference>
<feature type="domain" description="Radical SAM core" evidence="10">
    <location>
        <begin position="20"/>
        <end position="307"/>
    </location>
</feature>
<evidence type="ECO:0000256" key="2">
    <source>
        <dbReference type="ARBA" id="ARBA00009777"/>
    </source>
</evidence>
<dbReference type="Proteomes" id="UP000273143">
    <property type="component" value="Chromosome"/>
</dbReference>
<dbReference type="KEGG" id="emo:DM558_05820"/>
<dbReference type="PANTHER" id="PTHR30352:SF4">
    <property type="entry name" value="PYRUVATE FORMATE-LYASE 2-ACTIVATING ENZYME"/>
    <property type="match status" value="1"/>
</dbReference>
<dbReference type="Pfam" id="PF13353">
    <property type="entry name" value="Fer4_12"/>
    <property type="match status" value="1"/>
</dbReference>
<evidence type="ECO:0000256" key="1">
    <source>
        <dbReference type="ARBA" id="ARBA00001966"/>
    </source>
</evidence>
<evidence type="ECO:0000256" key="4">
    <source>
        <dbReference type="ARBA" id="ARBA00022691"/>
    </source>
</evidence>
<dbReference type="InterPro" id="IPR001989">
    <property type="entry name" value="Radical_activat_CS"/>
</dbReference>
<dbReference type="PANTHER" id="PTHR30352">
    <property type="entry name" value="PYRUVATE FORMATE-LYASE-ACTIVATING ENZYME"/>
    <property type="match status" value="1"/>
</dbReference>
<dbReference type="InterPro" id="IPR007197">
    <property type="entry name" value="rSAM"/>
</dbReference>
<dbReference type="GO" id="GO:0051539">
    <property type="term" value="F:4 iron, 4 sulfur cluster binding"/>
    <property type="evidence" value="ECO:0007669"/>
    <property type="project" value="UniProtKB-KW"/>
</dbReference>
<dbReference type="InterPro" id="IPR040074">
    <property type="entry name" value="BssD/PflA/YjjW"/>
</dbReference>
<dbReference type="Gene3D" id="3.30.70.20">
    <property type="match status" value="1"/>
</dbReference>
<dbReference type="PROSITE" id="PS01087">
    <property type="entry name" value="RADICAL_ACTIVATING"/>
    <property type="match status" value="1"/>
</dbReference>
<evidence type="ECO:0000313" key="11">
    <source>
        <dbReference type="EMBL" id="AZS50319.1"/>
    </source>
</evidence>
<dbReference type="Gene3D" id="3.80.30.10">
    <property type="entry name" value="pyruvate-formate lyase- activating enzyme"/>
    <property type="match status" value="1"/>
</dbReference>
<keyword evidence="8" id="KW-0411">Iron-sulfur</keyword>
<name>A0A3S9XD39_9GAMM</name>
<dbReference type="InterPro" id="IPR012839">
    <property type="entry name" value="Organic_radical_activase"/>
</dbReference>
<evidence type="ECO:0000256" key="3">
    <source>
        <dbReference type="ARBA" id="ARBA00022485"/>
    </source>
</evidence>
<evidence type="ECO:0000256" key="5">
    <source>
        <dbReference type="ARBA" id="ARBA00022723"/>
    </source>
</evidence>
<evidence type="ECO:0000259" key="9">
    <source>
        <dbReference type="PROSITE" id="PS51379"/>
    </source>
</evidence>
<organism evidence="11 12">
    <name type="scientific">Entomomonas moraniae</name>
    <dbReference type="NCBI Taxonomy" id="2213226"/>
    <lineage>
        <taxon>Bacteria</taxon>
        <taxon>Pseudomonadati</taxon>
        <taxon>Pseudomonadota</taxon>
        <taxon>Gammaproteobacteria</taxon>
        <taxon>Pseudomonadales</taxon>
        <taxon>Pseudomonadaceae</taxon>
        <taxon>Entomomonas</taxon>
    </lineage>
</organism>
<evidence type="ECO:0000259" key="10">
    <source>
        <dbReference type="PROSITE" id="PS51918"/>
    </source>
</evidence>
<evidence type="ECO:0000256" key="6">
    <source>
        <dbReference type="ARBA" id="ARBA00023002"/>
    </source>
</evidence>
<dbReference type="RefSeq" id="WP_127162584.1">
    <property type="nucleotide sequence ID" value="NZ_CP029822.1"/>
</dbReference>
<proteinExistence type="inferred from homology"/>
<evidence type="ECO:0000256" key="7">
    <source>
        <dbReference type="ARBA" id="ARBA00023004"/>
    </source>
</evidence>
<dbReference type="SFLD" id="SFLDG01066">
    <property type="entry name" value="organic_radical-activating_enz"/>
    <property type="match status" value="1"/>
</dbReference>
<dbReference type="PROSITE" id="PS51379">
    <property type="entry name" value="4FE4S_FER_2"/>
    <property type="match status" value="2"/>
</dbReference>
<dbReference type="InterPro" id="IPR017896">
    <property type="entry name" value="4Fe4S_Fe-S-bd"/>
</dbReference>
<dbReference type="PROSITE" id="PS51918">
    <property type="entry name" value="RADICAL_SAM"/>
    <property type="match status" value="1"/>
</dbReference>
<keyword evidence="3" id="KW-0004">4Fe-4S</keyword>
<keyword evidence="7" id="KW-0408">Iron</keyword>
<feature type="domain" description="4Fe-4S ferredoxin-type" evidence="9">
    <location>
        <begin position="51"/>
        <end position="77"/>
    </location>
</feature>
<dbReference type="InterPro" id="IPR058240">
    <property type="entry name" value="rSAM_sf"/>
</dbReference>
<sequence>MSLNEQITGTVFDIQRFSVHDGPGIRTIVFLKGCPLRCRWCSNPESHDWTRQLAFIKRDCIQCNKCVDACNYDALQIIPSFNVKKDQCVLCGDCASVCYPGALAMEGNIVTVPDLIKELRRDSNHYRRSNGGVTLSGGEAIAQADFSAELLKACKREGWHTAVETAAYVPQEKFEKTLPYIDLVLLDIKHADSKKHELFVGKPNELILENAQFIASFPSTELIIRVPLIPGFNDQPEEILAIANIASHLPGVKHIHLLPYHRMGENKYGYLNYEYRMGDIKPPNPDDVSQLKALVEKHTSLICQIGG</sequence>
<dbReference type="InterPro" id="IPR034457">
    <property type="entry name" value="Organic_radical-activating"/>
</dbReference>
<reference evidence="12" key="1">
    <citation type="submission" date="2018-06" db="EMBL/GenBank/DDBJ databases">
        <title>Complete genome of Pseudomonas insecticola strain QZS01.</title>
        <authorList>
            <person name="Wang J."/>
            <person name="Su Q."/>
        </authorList>
    </citation>
    <scope>NUCLEOTIDE SEQUENCE [LARGE SCALE GENOMIC DNA]</scope>
    <source>
        <strain evidence="12">QZS01</strain>
    </source>
</reference>
<dbReference type="SUPFAM" id="SSF54862">
    <property type="entry name" value="4Fe-4S ferredoxins"/>
    <property type="match status" value="1"/>
</dbReference>
<evidence type="ECO:0000313" key="12">
    <source>
        <dbReference type="Proteomes" id="UP000273143"/>
    </source>
</evidence>
<dbReference type="GO" id="GO:0016491">
    <property type="term" value="F:oxidoreductase activity"/>
    <property type="evidence" value="ECO:0007669"/>
    <property type="project" value="UniProtKB-KW"/>
</dbReference>
<dbReference type="NCBIfam" id="TIGR02494">
    <property type="entry name" value="PFLE_PFLC"/>
    <property type="match status" value="1"/>
</dbReference>